<evidence type="ECO:0000313" key="9">
    <source>
        <dbReference type="Proteomes" id="UP000247523"/>
    </source>
</evidence>
<name>A0A255IC50_9FIRM</name>
<evidence type="ECO:0000256" key="2">
    <source>
        <dbReference type="ARBA" id="ARBA00022692"/>
    </source>
</evidence>
<reference evidence="6 9" key="2">
    <citation type="submission" date="2018-05" db="EMBL/GenBank/DDBJ databases">
        <title>Genomic Encyclopedia of Type Strains, Phase IV (KMG-IV): sequencing the most valuable type-strain genomes for metagenomic binning, comparative biology and taxonomic classification.</title>
        <authorList>
            <person name="Goeker M."/>
        </authorList>
    </citation>
    <scope>NUCLEOTIDE SEQUENCE [LARGE SCALE GENOMIC DNA]</scope>
    <source>
        <strain evidence="6 9">DSM 28816</strain>
    </source>
</reference>
<reference evidence="7 8" key="1">
    <citation type="journal article" date="2017" name="Genome Announc.">
        <title>Draft Genome Sequence of a Sporulating and Motile Strain of Lachnotalea glycerini Isolated from Water in Quebec City, Canada.</title>
        <authorList>
            <person name="Maheux A.F."/>
            <person name="Boudreau D.K."/>
            <person name="Berube E."/>
            <person name="Boissinot M."/>
            <person name="Raymond F."/>
            <person name="Brodeur S."/>
            <person name="Corbeil J."/>
            <person name="Isabel S."/>
            <person name="Omar R.F."/>
            <person name="Bergeron M.G."/>
        </authorList>
    </citation>
    <scope>NUCLEOTIDE SEQUENCE [LARGE SCALE GENOMIC DNA]</scope>
    <source>
        <strain evidence="7 8">CCRI-19302</strain>
    </source>
</reference>
<dbReference type="PANTHER" id="PTHR35529">
    <property type="entry name" value="MANGANESE EFFLUX PUMP MNTP-RELATED"/>
    <property type="match status" value="1"/>
</dbReference>
<feature type="transmembrane region" description="Helical" evidence="5">
    <location>
        <begin position="38"/>
        <end position="57"/>
    </location>
</feature>
<feature type="transmembrane region" description="Helical" evidence="5">
    <location>
        <begin position="6"/>
        <end position="26"/>
    </location>
</feature>
<evidence type="ECO:0000313" key="6">
    <source>
        <dbReference type="EMBL" id="PXV86815.1"/>
    </source>
</evidence>
<reference evidence="7" key="3">
    <citation type="submission" date="2018-07" db="EMBL/GenBank/DDBJ databases">
        <authorList>
            <person name="Quirk P.G."/>
            <person name="Krulwich T.A."/>
        </authorList>
    </citation>
    <scope>NUCLEOTIDE SEQUENCE</scope>
    <source>
        <strain evidence="7">CCRI-19302</strain>
    </source>
</reference>
<dbReference type="PANTHER" id="PTHR35529:SF2">
    <property type="entry name" value="SPORULATION PROTEIN YTAF-RELATED"/>
    <property type="match status" value="1"/>
</dbReference>
<evidence type="ECO:0000256" key="4">
    <source>
        <dbReference type="ARBA" id="ARBA00023136"/>
    </source>
</evidence>
<dbReference type="Proteomes" id="UP000247523">
    <property type="component" value="Unassembled WGS sequence"/>
</dbReference>
<sequence length="193" mass="20765">MYLVKLIIIIFASTADSFIIGFNYGLKKIRINNISNLYIALVTCIGTFLSMQFGRLINSFLSTHQSDMIGGAVLIGLAVYMLKSTFFPQKGKIQDLTENPAIVDTDHSSVIELRESLVIGILLCINNIGMGVGAGITGMPSFLTSFLCAVASFIFIRGGSVLGNLIHTGKISKYLEVISALLVLCLGILGFCS</sequence>
<accession>A0A255IC50</accession>
<dbReference type="Pfam" id="PF02659">
    <property type="entry name" value="Mntp"/>
    <property type="match status" value="1"/>
</dbReference>
<keyword evidence="2 5" id="KW-0812">Transmembrane</keyword>
<dbReference type="Proteomes" id="UP000216411">
    <property type="component" value="Unassembled WGS sequence"/>
</dbReference>
<comment type="caution">
    <text evidence="7">The sequence shown here is derived from an EMBL/GenBank/DDBJ whole genome shotgun (WGS) entry which is preliminary data.</text>
</comment>
<protein>
    <submittedName>
        <fullName evidence="6">Putative sporulation protein YtaF</fullName>
    </submittedName>
</protein>
<dbReference type="InterPro" id="IPR003810">
    <property type="entry name" value="Mntp/YtaF"/>
</dbReference>
<dbReference type="EMBL" id="NOKA02000140">
    <property type="protein sequence ID" value="RDY26633.1"/>
    <property type="molecule type" value="Genomic_DNA"/>
</dbReference>
<feature type="transmembrane region" description="Helical" evidence="5">
    <location>
        <begin position="174"/>
        <end position="191"/>
    </location>
</feature>
<dbReference type="AlphaFoldDB" id="A0A255IC50"/>
<feature type="transmembrane region" description="Helical" evidence="5">
    <location>
        <begin position="117"/>
        <end position="136"/>
    </location>
</feature>
<evidence type="ECO:0000256" key="5">
    <source>
        <dbReference type="SAM" id="Phobius"/>
    </source>
</evidence>
<dbReference type="EMBL" id="QICS01000011">
    <property type="protein sequence ID" value="PXV86815.1"/>
    <property type="molecule type" value="Genomic_DNA"/>
</dbReference>
<organism evidence="7 8">
    <name type="scientific">Lachnotalea glycerini</name>
    <dbReference type="NCBI Taxonomy" id="1763509"/>
    <lineage>
        <taxon>Bacteria</taxon>
        <taxon>Bacillati</taxon>
        <taxon>Bacillota</taxon>
        <taxon>Clostridia</taxon>
        <taxon>Lachnospirales</taxon>
        <taxon>Lachnospiraceae</taxon>
        <taxon>Lachnotalea</taxon>
    </lineage>
</organism>
<keyword evidence="3 5" id="KW-1133">Transmembrane helix</keyword>
<keyword evidence="8" id="KW-1185">Reference proteome</keyword>
<evidence type="ECO:0000256" key="3">
    <source>
        <dbReference type="ARBA" id="ARBA00022989"/>
    </source>
</evidence>
<evidence type="ECO:0000313" key="7">
    <source>
        <dbReference type="EMBL" id="RDY26633.1"/>
    </source>
</evidence>
<keyword evidence="1" id="KW-1003">Cell membrane</keyword>
<gene>
    <name evidence="6" type="ORF">C8E03_11115</name>
    <name evidence="7" type="ORF">CG710_021570</name>
</gene>
<evidence type="ECO:0000313" key="8">
    <source>
        <dbReference type="Proteomes" id="UP000216411"/>
    </source>
</evidence>
<dbReference type="RefSeq" id="WP_094378263.1">
    <property type="nucleotide sequence ID" value="NZ_NOKA02000140.1"/>
</dbReference>
<evidence type="ECO:0000256" key="1">
    <source>
        <dbReference type="ARBA" id="ARBA00022475"/>
    </source>
</evidence>
<proteinExistence type="predicted"/>
<keyword evidence="4 5" id="KW-0472">Membrane</keyword>
<feature type="transmembrane region" description="Helical" evidence="5">
    <location>
        <begin position="142"/>
        <end position="162"/>
    </location>
</feature>
<dbReference type="OrthoDB" id="1679205at2"/>
<feature type="transmembrane region" description="Helical" evidence="5">
    <location>
        <begin position="63"/>
        <end position="82"/>
    </location>
</feature>